<dbReference type="GO" id="GO:0006384">
    <property type="term" value="P:transcription initiation at RNA polymerase III promoter"/>
    <property type="evidence" value="ECO:0007669"/>
    <property type="project" value="InterPro"/>
</dbReference>
<accession>A0A8H5TS61</accession>
<comment type="subcellular location">
    <subcellularLocation>
        <location evidence="1">Nucleus</location>
    </subcellularLocation>
</comment>
<feature type="domain" description="Transcription factor IIIC subunit 5 HTH" evidence="6">
    <location>
        <begin position="232"/>
        <end position="375"/>
    </location>
</feature>
<dbReference type="GO" id="GO:0005634">
    <property type="term" value="C:nucleus"/>
    <property type="evidence" value="ECO:0007669"/>
    <property type="project" value="UniProtKB-SubCell"/>
</dbReference>
<dbReference type="EMBL" id="JAAGWQ010000049">
    <property type="protein sequence ID" value="KAF5674204.1"/>
    <property type="molecule type" value="Genomic_DNA"/>
</dbReference>
<evidence type="ECO:0000313" key="9">
    <source>
        <dbReference type="Proteomes" id="UP000567885"/>
    </source>
</evidence>
<dbReference type="InterPro" id="IPR040454">
    <property type="entry name" value="TF_IIIC_Tfc1/Sfc1"/>
</dbReference>
<sequence length="603" mass="68289">MDEDSSDENGYDSLDDTVIENGHEENANDPLHPESASRYIVPTRIVGAVEVPAVVENVDRAVKAFGRVPNLQHIMDPGRNSIPFYLTPENPFCKPIMSHNARSHDVVLKVTVPKRTGRKRKRGTNGPWEGDIEVVDAEDQSRENEGVSSYARLDDPKILRRKLADNEDDYHVEAVGVIRNTHRFRGLSNFYWDMTKSDFAQRYVDQVLPGDVDKMKGFKFLPGTDKGPNVDILPPPIFTHMSIPFNYQYSQNPYVRATEDGGTVNTTAVKQVGYFIGAEDPSPAGPQLEPDMTDPRMVEIMAELEAAFEERPVWTRRSLLNHLGGKLKNWNELKKYLNYAAYQFKGGPWRDGVVPYGIDPRTDPKYRTYQTLMFKLPKQKRAQHGQTWKSLRKVQMGPLKEFLEELSESHVFDGETFHTDGKVWQVCDITDPLLRELLENAAIRPEWDPSSGWYHGGLWAKVKAIMKTKLVAIQFDRHLTREDFAMTLQAGDRTPMHSNQATFHLPLPNLRLTDEELTTLRGRQPTKKNKHKGYSVRVRDPNAGAKKAAAEEAAAAAAEDLQEEEARLLEEMGSGNEDSDEDSGDDEDAGGQDDEMDREMMYG</sequence>
<keyword evidence="9" id="KW-1185">Reference proteome</keyword>
<protein>
    <submittedName>
        <fullName evidence="8">Transcription factor tau subunit sfc1</fullName>
    </submittedName>
</protein>
<feature type="compositionally biased region" description="Acidic residues" evidence="5">
    <location>
        <begin position="577"/>
        <end position="597"/>
    </location>
</feature>
<name>A0A8H5TS61_FUSHE</name>
<keyword evidence="3" id="KW-0804">Transcription</keyword>
<evidence type="ECO:0000259" key="6">
    <source>
        <dbReference type="Pfam" id="PF09734"/>
    </source>
</evidence>
<dbReference type="Pfam" id="PF09734">
    <property type="entry name" value="Tau95"/>
    <property type="match status" value="1"/>
</dbReference>
<evidence type="ECO:0000256" key="2">
    <source>
        <dbReference type="ARBA" id="ARBA00023125"/>
    </source>
</evidence>
<comment type="caution">
    <text evidence="8">The sequence shown here is derived from an EMBL/GenBank/DDBJ whole genome shotgun (WGS) entry which is preliminary data.</text>
</comment>
<feature type="compositionally biased region" description="Low complexity" evidence="5">
    <location>
        <begin position="543"/>
        <end position="559"/>
    </location>
</feature>
<dbReference type="OrthoDB" id="5598268at2759"/>
<feature type="domain" description="Transcription factor IIIC subunit Tfc1/Sfc1 triple barrel" evidence="7">
    <location>
        <begin position="48"/>
        <end position="192"/>
    </location>
</feature>
<proteinExistence type="predicted"/>
<feature type="region of interest" description="Disordered" evidence="5">
    <location>
        <begin position="518"/>
        <end position="603"/>
    </location>
</feature>
<evidence type="ECO:0000259" key="7">
    <source>
        <dbReference type="Pfam" id="PF17682"/>
    </source>
</evidence>
<keyword evidence="2" id="KW-0238">DNA-binding</keyword>
<dbReference type="Gene3D" id="3.30.200.160">
    <property type="entry name" value="TFIIIC, subcomplex tauA, subunit Sfc1, barrel domain"/>
    <property type="match status" value="1"/>
</dbReference>
<evidence type="ECO:0000256" key="3">
    <source>
        <dbReference type="ARBA" id="ARBA00023163"/>
    </source>
</evidence>
<dbReference type="Pfam" id="PF17682">
    <property type="entry name" value="Tau95_N"/>
    <property type="match status" value="1"/>
</dbReference>
<dbReference type="InterPro" id="IPR041499">
    <property type="entry name" value="Tfc1/Sfc1_N"/>
</dbReference>
<reference evidence="8 9" key="1">
    <citation type="submission" date="2020-05" db="EMBL/GenBank/DDBJ databases">
        <title>Identification and distribution of gene clusters putatively required for synthesis of sphingolipid metabolism inhibitors in phylogenetically diverse species of the filamentous fungus Fusarium.</title>
        <authorList>
            <person name="Kim H.-S."/>
            <person name="Busman M."/>
            <person name="Brown D.W."/>
            <person name="Divon H."/>
            <person name="Uhlig S."/>
            <person name="Proctor R.H."/>
        </authorList>
    </citation>
    <scope>NUCLEOTIDE SEQUENCE [LARGE SCALE GENOMIC DNA]</scope>
    <source>
        <strain evidence="8 9">NRRL 20693</strain>
    </source>
</reference>
<evidence type="ECO:0000256" key="1">
    <source>
        <dbReference type="ARBA" id="ARBA00004123"/>
    </source>
</evidence>
<dbReference type="GO" id="GO:0001002">
    <property type="term" value="F:RNA polymerase III type 1 promoter sequence-specific DNA binding"/>
    <property type="evidence" value="ECO:0007669"/>
    <property type="project" value="TreeGrafter"/>
</dbReference>
<dbReference type="AlphaFoldDB" id="A0A8H5TS61"/>
<dbReference type="PANTHER" id="PTHR13230:SF5">
    <property type="entry name" value="GENERAL TRANSCRIPTION FACTOR 3C POLYPEPTIDE 5"/>
    <property type="match status" value="1"/>
</dbReference>
<dbReference type="PANTHER" id="PTHR13230">
    <property type="entry name" value="GENERAL TRANSCRIPTION FACTOR IIIC, POLYPEPTIDE 5"/>
    <property type="match status" value="1"/>
</dbReference>
<organism evidence="8 9">
    <name type="scientific">Fusarium heterosporum</name>
    <dbReference type="NCBI Taxonomy" id="42747"/>
    <lineage>
        <taxon>Eukaryota</taxon>
        <taxon>Fungi</taxon>
        <taxon>Dikarya</taxon>
        <taxon>Ascomycota</taxon>
        <taxon>Pezizomycotina</taxon>
        <taxon>Sordariomycetes</taxon>
        <taxon>Hypocreomycetidae</taxon>
        <taxon>Hypocreales</taxon>
        <taxon>Nectriaceae</taxon>
        <taxon>Fusarium</taxon>
        <taxon>Fusarium heterosporum species complex</taxon>
    </lineage>
</organism>
<dbReference type="GO" id="GO:0001003">
    <property type="term" value="F:RNA polymerase III type 2 promoter sequence-specific DNA binding"/>
    <property type="evidence" value="ECO:0007669"/>
    <property type="project" value="TreeGrafter"/>
</dbReference>
<evidence type="ECO:0000256" key="4">
    <source>
        <dbReference type="ARBA" id="ARBA00023242"/>
    </source>
</evidence>
<dbReference type="InterPro" id="IPR019136">
    <property type="entry name" value="TF_IIIC_su-5_HTH"/>
</dbReference>
<gene>
    <name evidence="8" type="ORF">FHETE_3037</name>
</gene>
<evidence type="ECO:0000313" key="8">
    <source>
        <dbReference type="EMBL" id="KAF5674204.1"/>
    </source>
</evidence>
<keyword evidence="4" id="KW-0539">Nucleus</keyword>
<dbReference type="Proteomes" id="UP000567885">
    <property type="component" value="Unassembled WGS sequence"/>
</dbReference>
<dbReference type="InterPro" id="IPR042536">
    <property type="entry name" value="TFIIIC_tauA_Sfc1"/>
</dbReference>
<dbReference type="GO" id="GO:0000127">
    <property type="term" value="C:transcription factor TFIIIC complex"/>
    <property type="evidence" value="ECO:0007669"/>
    <property type="project" value="InterPro"/>
</dbReference>
<evidence type="ECO:0000256" key="5">
    <source>
        <dbReference type="SAM" id="MobiDB-lite"/>
    </source>
</evidence>
<feature type="compositionally biased region" description="Basic residues" evidence="5">
    <location>
        <begin position="524"/>
        <end position="534"/>
    </location>
</feature>